<accession>A0AAE0L6C7</accession>
<dbReference type="EMBL" id="LGRX02008278">
    <property type="protein sequence ID" value="KAK3273751.1"/>
    <property type="molecule type" value="Genomic_DNA"/>
</dbReference>
<feature type="region of interest" description="Disordered" evidence="1">
    <location>
        <begin position="288"/>
        <end position="340"/>
    </location>
</feature>
<protein>
    <submittedName>
        <fullName evidence="2">Uncharacterized protein</fullName>
    </submittedName>
</protein>
<evidence type="ECO:0000313" key="2">
    <source>
        <dbReference type="EMBL" id="KAK3273751.1"/>
    </source>
</evidence>
<gene>
    <name evidence="2" type="ORF">CYMTET_18019</name>
</gene>
<name>A0AAE0L6C7_9CHLO</name>
<keyword evidence="3" id="KW-1185">Reference proteome</keyword>
<dbReference type="GO" id="GO:0005737">
    <property type="term" value="C:cytoplasm"/>
    <property type="evidence" value="ECO:0007669"/>
    <property type="project" value="TreeGrafter"/>
</dbReference>
<comment type="caution">
    <text evidence="2">The sequence shown here is derived from an EMBL/GenBank/DDBJ whole genome shotgun (WGS) entry which is preliminary data.</text>
</comment>
<reference evidence="2 3" key="1">
    <citation type="journal article" date="2015" name="Genome Biol. Evol.">
        <title>Comparative Genomics of a Bacterivorous Green Alga Reveals Evolutionary Causalities and Consequences of Phago-Mixotrophic Mode of Nutrition.</title>
        <authorList>
            <person name="Burns J.A."/>
            <person name="Paasch A."/>
            <person name="Narechania A."/>
            <person name="Kim E."/>
        </authorList>
    </citation>
    <scope>NUCLEOTIDE SEQUENCE [LARGE SCALE GENOMIC DNA]</scope>
    <source>
        <strain evidence="2 3">PLY_AMNH</strain>
    </source>
</reference>
<dbReference type="PANTHER" id="PTHR13587">
    <property type="entry name" value="INTEGRATOR COMPLEX SUBUNIT 3"/>
    <property type="match status" value="1"/>
</dbReference>
<feature type="compositionally biased region" description="Basic and acidic residues" evidence="1">
    <location>
        <begin position="298"/>
        <end position="307"/>
    </location>
</feature>
<dbReference type="InterPro" id="IPR045334">
    <property type="entry name" value="INTS3"/>
</dbReference>
<dbReference type="PANTHER" id="PTHR13587:SF7">
    <property type="entry name" value="INTEGRATOR COMPLEX SUBUNIT 3"/>
    <property type="match status" value="1"/>
</dbReference>
<dbReference type="AlphaFoldDB" id="A0AAE0L6C7"/>
<proteinExistence type="predicted"/>
<organism evidence="2 3">
    <name type="scientific">Cymbomonas tetramitiformis</name>
    <dbReference type="NCBI Taxonomy" id="36881"/>
    <lineage>
        <taxon>Eukaryota</taxon>
        <taxon>Viridiplantae</taxon>
        <taxon>Chlorophyta</taxon>
        <taxon>Pyramimonadophyceae</taxon>
        <taxon>Pyramimonadales</taxon>
        <taxon>Pyramimonadaceae</taxon>
        <taxon>Cymbomonas</taxon>
    </lineage>
</organism>
<evidence type="ECO:0000313" key="3">
    <source>
        <dbReference type="Proteomes" id="UP001190700"/>
    </source>
</evidence>
<feature type="non-terminal residue" evidence="2">
    <location>
        <position position="1"/>
    </location>
</feature>
<sequence>AAGDGRKAEADSSAAVGVHVLCHAAVLAARHPQDLEPSGEAASAFAVYAGIVEVLGASTEGGAAAELVSDIRRCCTVDIYLGAHVALLALRHLPQVAVGNADVLETFLFMADPKLVHLAECQISAGCYPLFFRPPTLPPDTAEAAGPAPDRAETDATTSAEHAAAMVQASLQWDWFSQNATWRLLAAEMPHQDCSALELLLQRLLPVMDPGEHFEAVSGALALLCRAFPTRGLLCLVEALNAGYHLLASAVFAHWQRVLHYLCDNAIQPDPFVQALLETCQAHRSQAPSASTGFPVSEHGEKRKHDGLLFGDLPDGPNQGKELGSGTESDTEGSVKRRRK</sequence>
<dbReference type="Proteomes" id="UP001190700">
    <property type="component" value="Unassembled WGS sequence"/>
</dbReference>
<evidence type="ECO:0000256" key="1">
    <source>
        <dbReference type="SAM" id="MobiDB-lite"/>
    </source>
</evidence>